<dbReference type="EnsemblProtists" id="PYU1_T004253">
    <property type="protein sequence ID" value="PYU1_T004253"/>
    <property type="gene ID" value="PYU1_G004243"/>
</dbReference>
<keyword evidence="7" id="KW-0812">Transmembrane</keyword>
<evidence type="ECO:0000256" key="7">
    <source>
        <dbReference type="SAM" id="Phobius"/>
    </source>
</evidence>
<evidence type="ECO:0000256" key="2">
    <source>
        <dbReference type="ARBA" id="ARBA00022801"/>
    </source>
</evidence>
<keyword evidence="4 5" id="KW-0443">Lipid metabolism</keyword>
<reference evidence="11" key="1">
    <citation type="journal article" date="2010" name="Genome Biol.">
        <title>Genome sequence of the necrotrophic plant pathogen Pythium ultimum reveals original pathogenicity mechanisms and effector repertoire.</title>
        <authorList>
            <person name="Levesque C.A."/>
            <person name="Brouwer H."/>
            <person name="Cano L."/>
            <person name="Hamilton J.P."/>
            <person name="Holt C."/>
            <person name="Huitema E."/>
            <person name="Raffaele S."/>
            <person name="Robideau G.P."/>
            <person name="Thines M."/>
            <person name="Win J."/>
            <person name="Zerillo M.M."/>
            <person name="Beakes G.W."/>
            <person name="Boore J.L."/>
            <person name="Busam D."/>
            <person name="Dumas B."/>
            <person name="Ferriera S."/>
            <person name="Fuerstenberg S.I."/>
            <person name="Gachon C.M."/>
            <person name="Gaulin E."/>
            <person name="Govers F."/>
            <person name="Grenville-Briggs L."/>
            <person name="Horner N."/>
            <person name="Hostetler J."/>
            <person name="Jiang R.H."/>
            <person name="Johnson J."/>
            <person name="Krajaejun T."/>
            <person name="Lin H."/>
            <person name="Meijer H.J."/>
            <person name="Moore B."/>
            <person name="Morris P."/>
            <person name="Phuntmart V."/>
            <person name="Puiu D."/>
            <person name="Shetty J."/>
            <person name="Stajich J.E."/>
            <person name="Tripathy S."/>
            <person name="Wawra S."/>
            <person name="van West P."/>
            <person name="Whitty B.R."/>
            <person name="Coutinho P.M."/>
            <person name="Henrissat B."/>
            <person name="Martin F."/>
            <person name="Thomas P.D."/>
            <person name="Tyler B.M."/>
            <person name="De Vries R.P."/>
            <person name="Kamoun S."/>
            <person name="Yandell M."/>
            <person name="Tisserat N."/>
            <person name="Buell C.R."/>
        </authorList>
    </citation>
    <scope>NUCLEOTIDE SEQUENCE</scope>
    <source>
        <strain evidence="11">DAOM:BR144</strain>
    </source>
</reference>
<evidence type="ECO:0008006" key="12">
    <source>
        <dbReference type="Google" id="ProtNLM"/>
    </source>
</evidence>
<feature type="domain" description="Cyclic nucleotide-binding" evidence="8">
    <location>
        <begin position="151"/>
        <end position="219"/>
    </location>
</feature>
<evidence type="ECO:0000256" key="3">
    <source>
        <dbReference type="ARBA" id="ARBA00022963"/>
    </source>
</evidence>
<dbReference type="PROSITE" id="PS50042">
    <property type="entry name" value="CNMP_BINDING_3"/>
    <property type="match status" value="1"/>
</dbReference>
<dbReference type="GO" id="GO:0016042">
    <property type="term" value="P:lipid catabolic process"/>
    <property type="evidence" value="ECO:0007669"/>
    <property type="project" value="UniProtKB-UniRule"/>
</dbReference>
<feature type="domain" description="PNPLA" evidence="9">
    <location>
        <begin position="389"/>
        <end position="554"/>
    </location>
</feature>
<keyword evidence="2 5" id="KW-0378">Hydrolase</keyword>
<dbReference type="InterPro" id="IPR002641">
    <property type="entry name" value="PNPLA_dom"/>
</dbReference>
<dbReference type="InterPro" id="IPR016035">
    <property type="entry name" value="Acyl_Trfase/lysoPLipase"/>
</dbReference>
<evidence type="ECO:0000313" key="11">
    <source>
        <dbReference type="Proteomes" id="UP000019132"/>
    </source>
</evidence>
<keyword evidence="7" id="KW-0472">Membrane</keyword>
<feature type="short sequence motif" description="GXGXXG" evidence="5">
    <location>
        <begin position="393"/>
        <end position="398"/>
    </location>
</feature>
<dbReference type="GO" id="GO:0046470">
    <property type="term" value="P:phosphatidylcholine metabolic process"/>
    <property type="evidence" value="ECO:0007669"/>
    <property type="project" value="InterPro"/>
</dbReference>
<evidence type="ECO:0000256" key="5">
    <source>
        <dbReference type="PROSITE-ProRule" id="PRU01161"/>
    </source>
</evidence>
<organism evidence="10 11">
    <name type="scientific">Globisporangium ultimum (strain ATCC 200006 / CBS 805.95 / DAOM BR144)</name>
    <name type="common">Pythium ultimum</name>
    <dbReference type="NCBI Taxonomy" id="431595"/>
    <lineage>
        <taxon>Eukaryota</taxon>
        <taxon>Sar</taxon>
        <taxon>Stramenopiles</taxon>
        <taxon>Oomycota</taxon>
        <taxon>Peronosporomycetes</taxon>
        <taxon>Pythiales</taxon>
        <taxon>Pythiaceae</taxon>
        <taxon>Globisporangium</taxon>
    </lineage>
</organism>
<evidence type="ECO:0000256" key="4">
    <source>
        <dbReference type="ARBA" id="ARBA00023098"/>
    </source>
</evidence>
<evidence type="ECO:0000256" key="6">
    <source>
        <dbReference type="SAM" id="MobiDB-lite"/>
    </source>
</evidence>
<evidence type="ECO:0000313" key="10">
    <source>
        <dbReference type="EnsemblProtists" id="PYU1_T004253"/>
    </source>
</evidence>
<dbReference type="GO" id="GO:0004622">
    <property type="term" value="F:phosphatidylcholine lysophospholipase activity"/>
    <property type="evidence" value="ECO:0007669"/>
    <property type="project" value="InterPro"/>
</dbReference>
<dbReference type="SUPFAM" id="SSF52151">
    <property type="entry name" value="FabD/lysophospholipase-like"/>
    <property type="match status" value="1"/>
</dbReference>
<dbReference type="HOGENOM" id="CLU_397173_0_0_1"/>
<dbReference type="Pfam" id="PF01734">
    <property type="entry name" value="Patatin"/>
    <property type="match status" value="1"/>
</dbReference>
<dbReference type="VEuPathDB" id="FungiDB:PYU1_G004243"/>
<accession>K3WH12</accession>
<protein>
    <recommendedName>
        <fullName evidence="12">PNPLA domain-containing protein</fullName>
    </recommendedName>
</protein>
<dbReference type="SUPFAM" id="SSF51206">
    <property type="entry name" value="cAMP-binding domain-like"/>
    <property type="match status" value="1"/>
</dbReference>
<dbReference type="InterPro" id="IPR014710">
    <property type="entry name" value="RmlC-like_jellyroll"/>
</dbReference>
<evidence type="ECO:0000259" key="9">
    <source>
        <dbReference type="PROSITE" id="PS51635"/>
    </source>
</evidence>
<dbReference type="PROSITE" id="PS51635">
    <property type="entry name" value="PNPLA"/>
    <property type="match status" value="1"/>
</dbReference>
<dbReference type="Gene3D" id="2.60.120.10">
    <property type="entry name" value="Jelly Rolls"/>
    <property type="match status" value="1"/>
</dbReference>
<dbReference type="EMBL" id="GL376567">
    <property type="status" value="NOT_ANNOTATED_CDS"/>
    <property type="molecule type" value="Genomic_DNA"/>
</dbReference>
<dbReference type="InterPro" id="IPR001423">
    <property type="entry name" value="LysoPLipase_patatin_CS"/>
</dbReference>
<feature type="transmembrane region" description="Helical" evidence="7">
    <location>
        <begin position="47"/>
        <end position="70"/>
    </location>
</feature>
<keyword evidence="11" id="KW-1185">Reference proteome</keyword>
<sequence>MEAIQCAERYVARFINELSSSSSASISTLDAAVANVAPWLDPQHRHYLVGGIAVFTALVGAITVLFVWIASRQVRPRNLPPPSKHPQLPTSPTSKRQRRSKSFTDLLALERDRMEENALLDKQDRIVFPLRLRQKCRPDDLKLIYDTLSKVFSFLKGDFVEPLTRDLEILKFTKGQEIFAKGAHDGSIMLVASGEVSLTIHGDKDDQRFKKIVRRGDSLMSSLSLLAVLINDAPNGECSKQSEKICGSLSAAADKDSTTIFRIPAQTIQRVTQAYPDSFFRLAQAAFSQVEKITAKSLMYHFGLFTKIVTTTPLVHPLLMNENMSSDTKRECVESVAESIGLEILPRFLLPMEKYEWISSFHNVQFPFEAHQPDFLRLCRRITGNAVGVVLGGGGARGLAHIGVLRALEECGIHVDVVGGTSIGAFIGAIYALHPHDLALVESKVLALSLSMSSIMEKLKDLTLPISSFFNGSRFNRTIREFFYDLSIEDLMLNYFCVSTDIAKSRMSVHHSGHVWKYVRASMSLQGYLPPISEDGSLLLDGGYMNNLPADVMKEEGGIKYIVAVDVGSEPRRGYFSYGSSLSGWWLLWNKINPFAKTVIVPSMGDVSAALAYVSSEQHKDRMKAECIDLYLRPPVNDYGTLQFDKMEEIIRVGYEYALPRIQAWAAQVLTSEPDADIVEPSAKTPKRDGKRSP</sequence>
<dbReference type="InterPro" id="IPR000595">
    <property type="entry name" value="cNMP-bd_dom"/>
</dbReference>
<evidence type="ECO:0000256" key="1">
    <source>
        <dbReference type="ARBA" id="ARBA00006636"/>
    </source>
</evidence>
<dbReference type="Gene3D" id="3.40.1090.10">
    <property type="entry name" value="Cytosolic phospholipase A2 catalytic domain"/>
    <property type="match status" value="1"/>
</dbReference>
<name>K3WH12_GLOUD</name>
<feature type="active site" description="Proton acceptor" evidence="5">
    <location>
        <position position="541"/>
    </location>
</feature>
<dbReference type="AlphaFoldDB" id="K3WH12"/>
<dbReference type="Proteomes" id="UP000019132">
    <property type="component" value="Unassembled WGS sequence"/>
</dbReference>
<reference evidence="10" key="3">
    <citation type="submission" date="2015-02" db="UniProtKB">
        <authorList>
            <consortium name="EnsemblProtists"/>
        </authorList>
    </citation>
    <scope>IDENTIFICATION</scope>
    <source>
        <strain evidence="10">DAOM BR144</strain>
    </source>
</reference>
<keyword evidence="3 5" id="KW-0442">Lipid degradation</keyword>
<dbReference type="STRING" id="431595.K3WH12"/>
<evidence type="ECO:0000259" key="8">
    <source>
        <dbReference type="PROSITE" id="PS50042"/>
    </source>
</evidence>
<dbReference type="InterPro" id="IPR018490">
    <property type="entry name" value="cNMP-bd_dom_sf"/>
</dbReference>
<reference evidence="11" key="2">
    <citation type="submission" date="2010-04" db="EMBL/GenBank/DDBJ databases">
        <authorList>
            <person name="Buell R."/>
            <person name="Hamilton J."/>
            <person name="Hostetler J."/>
        </authorList>
    </citation>
    <scope>NUCLEOTIDE SEQUENCE [LARGE SCALE GENOMIC DNA]</scope>
    <source>
        <strain evidence="11">DAOM:BR144</strain>
    </source>
</reference>
<dbReference type="PANTHER" id="PTHR14226:SF29">
    <property type="entry name" value="NEUROPATHY TARGET ESTERASE SWS"/>
    <property type="match status" value="1"/>
</dbReference>
<keyword evidence="7" id="KW-1133">Transmembrane helix</keyword>
<feature type="short sequence motif" description="DGA/G" evidence="5">
    <location>
        <begin position="541"/>
        <end position="543"/>
    </location>
</feature>
<dbReference type="PANTHER" id="PTHR14226">
    <property type="entry name" value="NEUROPATHY TARGET ESTERASE/SWISS CHEESE D.MELANOGASTER"/>
    <property type="match status" value="1"/>
</dbReference>
<dbReference type="PROSITE" id="PS01237">
    <property type="entry name" value="UPF0028"/>
    <property type="match status" value="1"/>
</dbReference>
<feature type="region of interest" description="Disordered" evidence="6">
    <location>
        <begin position="78"/>
        <end position="100"/>
    </location>
</feature>
<feature type="short sequence motif" description="GXSXG" evidence="5">
    <location>
        <begin position="420"/>
        <end position="424"/>
    </location>
</feature>
<dbReference type="InterPro" id="IPR050301">
    <property type="entry name" value="NTE"/>
</dbReference>
<comment type="similarity">
    <text evidence="1">Belongs to the NTE family.</text>
</comment>
<proteinExistence type="inferred from homology"/>
<dbReference type="InParanoid" id="K3WH12"/>
<feature type="active site" description="Nucleophile" evidence="5">
    <location>
        <position position="422"/>
    </location>
</feature>
<dbReference type="eggNOG" id="KOG2968">
    <property type="taxonomic scope" value="Eukaryota"/>
</dbReference>